<dbReference type="GO" id="GO:0005739">
    <property type="term" value="C:mitochondrion"/>
    <property type="evidence" value="ECO:0007669"/>
    <property type="project" value="TreeGrafter"/>
</dbReference>
<dbReference type="InterPro" id="IPR004556">
    <property type="entry name" value="HemK-like"/>
</dbReference>
<dbReference type="PANTHER" id="PTHR18895:SF74">
    <property type="entry name" value="MTRF1L RELEASE FACTOR GLUTAMINE METHYLTRANSFERASE"/>
    <property type="match status" value="1"/>
</dbReference>
<dbReference type="GO" id="GO:0003676">
    <property type="term" value="F:nucleic acid binding"/>
    <property type="evidence" value="ECO:0007669"/>
    <property type="project" value="InterPro"/>
</dbReference>
<sequence length="260" mass="30125">MAKWDIKWLKKEAHDKRSFLLSVNRRCRLEPLSYILGATTGFGSKVRTIKVTMRRPETEYMAEYVIDFIKRSVFNNNTFRFLDVCSGSGCISLAIAKAFPKAEVLGIDISRKAIQLSRQNALMWNLTNLNYIEKDIFDLSSEELSFRNFDIIVANPPYIPRQSQTRLGKQVLKWESHKALFSDAHGTSFHRLLISEFTRNCSSSKVQYMIMETNGIKQSKQIIEFFYTNCNLNSGNLELQIFSDQYGIKRFLLMSNNPKK</sequence>
<dbReference type="EMBL" id="ML006606">
    <property type="protein sequence ID" value="RKP16384.1"/>
    <property type="molecule type" value="Genomic_DNA"/>
</dbReference>
<accession>A0A4P9YBQ0</accession>
<dbReference type="GO" id="GO:0008276">
    <property type="term" value="F:protein methyltransferase activity"/>
    <property type="evidence" value="ECO:0007669"/>
    <property type="project" value="InterPro"/>
</dbReference>
<keyword evidence="2 5" id="KW-0808">Transferase</keyword>
<evidence type="ECO:0000313" key="5">
    <source>
        <dbReference type="EMBL" id="RKP16384.1"/>
    </source>
</evidence>
<evidence type="ECO:0000259" key="4">
    <source>
        <dbReference type="Pfam" id="PF13847"/>
    </source>
</evidence>
<proteinExistence type="predicted"/>
<dbReference type="PANTHER" id="PTHR18895">
    <property type="entry name" value="HEMK METHYLTRANSFERASE"/>
    <property type="match status" value="1"/>
</dbReference>
<gene>
    <name evidence="5" type="ORF">ROZALSC1DRAFT_31667</name>
</gene>
<evidence type="ECO:0000313" key="6">
    <source>
        <dbReference type="Proteomes" id="UP000281549"/>
    </source>
</evidence>
<dbReference type="InterPro" id="IPR025714">
    <property type="entry name" value="Methyltranfer_dom"/>
</dbReference>
<dbReference type="NCBIfam" id="TIGR00536">
    <property type="entry name" value="hemK_fam"/>
    <property type="match status" value="1"/>
</dbReference>
<dbReference type="InterPro" id="IPR050320">
    <property type="entry name" value="N5-glutamine_MTase"/>
</dbReference>
<feature type="domain" description="Methyltransferase" evidence="4">
    <location>
        <begin position="79"/>
        <end position="155"/>
    </location>
</feature>
<reference evidence="6" key="1">
    <citation type="journal article" date="2018" name="Nat. Microbiol.">
        <title>Leveraging single-cell genomics to expand the fungal tree of life.</title>
        <authorList>
            <person name="Ahrendt S.R."/>
            <person name="Quandt C.A."/>
            <person name="Ciobanu D."/>
            <person name="Clum A."/>
            <person name="Salamov A."/>
            <person name="Andreopoulos B."/>
            <person name="Cheng J.F."/>
            <person name="Woyke T."/>
            <person name="Pelin A."/>
            <person name="Henrissat B."/>
            <person name="Reynolds N.K."/>
            <person name="Benny G.L."/>
            <person name="Smith M.E."/>
            <person name="James T.Y."/>
            <person name="Grigoriev I.V."/>
        </authorList>
    </citation>
    <scope>NUCLEOTIDE SEQUENCE [LARGE SCALE GENOMIC DNA]</scope>
    <source>
        <strain evidence="6">CSF55</strain>
    </source>
</reference>
<evidence type="ECO:0000256" key="1">
    <source>
        <dbReference type="ARBA" id="ARBA00022603"/>
    </source>
</evidence>
<dbReference type="InterPro" id="IPR029063">
    <property type="entry name" value="SAM-dependent_MTases_sf"/>
</dbReference>
<name>A0A4P9YBQ0_ROZAC</name>
<dbReference type="CDD" id="cd02440">
    <property type="entry name" value="AdoMet_MTases"/>
    <property type="match status" value="1"/>
</dbReference>
<dbReference type="Pfam" id="PF13847">
    <property type="entry name" value="Methyltransf_31"/>
    <property type="match status" value="1"/>
</dbReference>
<evidence type="ECO:0000256" key="3">
    <source>
        <dbReference type="ARBA" id="ARBA00022691"/>
    </source>
</evidence>
<dbReference type="GO" id="GO:0032259">
    <property type="term" value="P:methylation"/>
    <property type="evidence" value="ECO:0007669"/>
    <property type="project" value="UniProtKB-KW"/>
</dbReference>
<keyword evidence="3" id="KW-0949">S-adenosyl-L-methionine</keyword>
<dbReference type="Proteomes" id="UP000281549">
    <property type="component" value="Unassembled WGS sequence"/>
</dbReference>
<dbReference type="Gene3D" id="3.40.50.150">
    <property type="entry name" value="Vaccinia Virus protein VP39"/>
    <property type="match status" value="1"/>
</dbReference>
<dbReference type="PROSITE" id="PS00092">
    <property type="entry name" value="N6_MTASE"/>
    <property type="match status" value="1"/>
</dbReference>
<dbReference type="InterPro" id="IPR002052">
    <property type="entry name" value="DNA_methylase_N6_adenine_CS"/>
</dbReference>
<dbReference type="AlphaFoldDB" id="A0A4P9YBQ0"/>
<evidence type="ECO:0000256" key="2">
    <source>
        <dbReference type="ARBA" id="ARBA00022679"/>
    </source>
</evidence>
<keyword evidence="1 5" id="KW-0489">Methyltransferase</keyword>
<organism evidence="5 6">
    <name type="scientific">Rozella allomycis (strain CSF55)</name>
    <dbReference type="NCBI Taxonomy" id="988480"/>
    <lineage>
        <taxon>Eukaryota</taxon>
        <taxon>Fungi</taxon>
        <taxon>Fungi incertae sedis</taxon>
        <taxon>Cryptomycota</taxon>
        <taxon>Cryptomycota incertae sedis</taxon>
        <taxon>Rozella</taxon>
    </lineage>
</organism>
<protein>
    <submittedName>
        <fullName evidence="5">S-adenosyl-L-methionine-dependent methyltransferase</fullName>
    </submittedName>
</protein>
<dbReference type="SUPFAM" id="SSF53335">
    <property type="entry name" value="S-adenosyl-L-methionine-dependent methyltransferases"/>
    <property type="match status" value="1"/>
</dbReference>